<evidence type="ECO:0000256" key="1">
    <source>
        <dbReference type="SAM" id="Coils"/>
    </source>
</evidence>
<dbReference type="Proteomes" id="UP000053766">
    <property type="component" value="Unassembled WGS sequence"/>
</dbReference>
<evidence type="ECO:0000313" key="3">
    <source>
        <dbReference type="Proteomes" id="UP000053766"/>
    </source>
</evidence>
<dbReference type="EMBL" id="KN717452">
    <property type="protein sequence ID" value="KJH40256.1"/>
    <property type="molecule type" value="Genomic_DNA"/>
</dbReference>
<protein>
    <submittedName>
        <fullName evidence="2">Uncharacterized protein</fullName>
    </submittedName>
</protein>
<evidence type="ECO:0000313" key="2">
    <source>
        <dbReference type="EMBL" id="KJH40256.1"/>
    </source>
</evidence>
<gene>
    <name evidence="2" type="ORF">DICVIV_13804</name>
</gene>
<sequence length="127" mass="14588">MFQSIVVKLRDEVDSLQQQLAEANCSRDKESDIYKKVRKEIMQLQEIIGMLEKRDLSATHEKRTLLAEIDRLEESKKLLTAELKLAQRRIENLHLALNDGLNDCSEQDGDGDCVLEDVKTNTEMSIL</sequence>
<dbReference type="AlphaFoldDB" id="A0A0D8XCW2"/>
<organism evidence="2 3">
    <name type="scientific">Dictyocaulus viviparus</name>
    <name type="common">Bovine lungworm</name>
    <dbReference type="NCBI Taxonomy" id="29172"/>
    <lineage>
        <taxon>Eukaryota</taxon>
        <taxon>Metazoa</taxon>
        <taxon>Ecdysozoa</taxon>
        <taxon>Nematoda</taxon>
        <taxon>Chromadorea</taxon>
        <taxon>Rhabditida</taxon>
        <taxon>Rhabditina</taxon>
        <taxon>Rhabditomorpha</taxon>
        <taxon>Strongyloidea</taxon>
        <taxon>Metastrongylidae</taxon>
        <taxon>Dictyocaulus</taxon>
    </lineage>
</organism>
<accession>A0A0D8XCW2</accession>
<reference evidence="2 3" key="1">
    <citation type="submission" date="2013-11" db="EMBL/GenBank/DDBJ databases">
        <title>Draft genome of the bovine lungworm Dictyocaulus viviparus.</title>
        <authorList>
            <person name="Mitreva M."/>
        </authorList>
    </citation>
    <scope>NUCLEOTIDE SEQUENCE [LARGE SCALE GENOMIC DNA]</scope>
    <source>
        <strain evidence="2 3">HannoverDv2000</strain>
    </source>
</reference>
<name>A0A0D8XCW2_DICVI</name>
<reference evidence="3" key="2">
    <citation type="journal article" date="2016" name="Sci. Rep.">
        <title>Dictyocaulus viviparus genome, variome and transcriptome elucidate lungworm biology and support future intervention.</title>
        <authorList>
            <person name="McNulty S.N."/>
            <person name="Strube C."/>
            <person name="Rosa B.A."/>
            <person name="Martin J.C."/>
            <person name="Tyagi R."/>
            <person name="Choi Y.J."/>
            <person name="Wang Q."/>
            <person name="Hallsworth Pepin K."/>
            <person name="Zhang X."/>
            <person name="Ozersky P."/>
            <person name="Wilson R.K."/>
            <person name="Sternberg P.W."/>
            <person name="Gasser R.B."/>
            <person name="Mitreva M."/>
        </authorList>
    </citation>
    <scope>NUCLEOTIDE SEQUENCE [LARGE SCALE GENOMIC DNA]</scope>
    <source>
        <strain evidence="3">HannoverDv2000</strain>
    </source>
</reference>
<proteinExistence type="predicted"/>
<feature type="coiled-coil region" evidence="1">
    <location>
        <begin position="6"/>
        <end position="96"/>
    </location>
</feature>
<keyword evidence="1" id="KW-0175">Coiled coil</keyword>
<dbReference type="OrthoDB" id="2505895at2759"/>
<keyword evidence="3" id="KW-1185">Reference proteome</keyword>